<evidence type="ECO:0000313" key="1">
    <source>
        <dbReference type="EMBL" id="BES88936.1"/>
    </source>
</evidence>
<name>A0ABN7ADK1_9HEMI</name>
<protein>
    <submittedName>
        <fullName evidence="1">Uncharacterized protein</fullName>
    </submittedName>
</protein>
<gene>
    <name evidence="1" type="ORF">NTJ_01743</name>
</gene>
<keyword evidence="2" id="KW-1185">Reference proteome</keyword>
<sequence>MMKVVGTSIHTTRLYGVKGSPLVYIRGASCEGEARKEDPPPGSIGGPPYHLSCSSSGAQGVAVLELFPVRGVPDSDDQRRPSSS</sequence>
<proteinExistence type="predicted"/>
<dbReference type="EMBL" id="AP028909">
    <property type="protein sequence ID" value="BES88936.1"/>
    <property type="molecule type" value="Genomic_DNA"/>
</dbReference>
<dbReference type="Proteomes" id="UP001307889">
    <property type="component" value="Chromosome 1"/>
</dbReference>
<organism evidence="1 2">
    <name type="scientific">Nesidiocoris tenuis</name>
    <dbReference type="NCBI Taxonomy" id="355587"/>
    <lineage>
        <taxon>Eukaryota</taxon>
        <taxon>Metazoa</taxon>
        <taxon>Ecdysozoa</taxon>
        <taxon>Arthropoda</taxon>
        <taxon>Hexapoda</taxon>
        <taxon>Insecta</taxon>
        <taxon>Pterygota</taxon>
        <taxon>Neoptera</taxon>
        <taxon>Paraneoptera</taxon>
        <taxon>Hemiptera</taxon>
        <taxon>Heteroptera</taxon>
        <taxon>Panheteroptera</taxon>
        <taxon>Cimicomorpha</taxon>
        <taxon>Miridae</taxon>
        <taxon>Dicyphina</taxon>
        <taxon>Nesidiocoris</taxon>
    </lineage>
</organism>
<evidence type="ECO:0000313" key="2">
    <source>
        <dbReference type="Proteomes" id="UP001307889"/>
    </source>
</evidence>
<accession>A0ABN7ADK1</accession>
<reference evidence="1 2" key="1">
    <citation type="submission" date="2023-09" db="EMBL/GenBank/DDBJ databases">
        <title>Nesidiocoris tenuis whole genome shotgun sequence.</title>
        <authorList>
            <person name="Shibata T."/>
            <person name="Shimoda M."/>
            <person name="Kobayashi T."/>
            <person name="Uehara T."/>
        </authorList>
    </citation>
    <scope>NUCLEOTIDE SEQUENCE [LARGE SCALE GENOMIC DNA]</scope>
    <source>
        <strain evidence="1 2">Japan</strain>
    </source>
</reference>